<dbReference type="NCBIfam" id="NF000648">
    <property type="entry name" value="PRK00026.1"/>
    <property type="match status" value="1"/>
</dbReference>
<dbReference type="InterPro" id="IPR023148">
    <property type="entry name" value="tRNA_m1G_MeTrfase_C_sf"/>
</dbReference>
<keyword evidence="7 15" id="KW-0963">Cytoplasm</keyword>
<evidence type="ECO:0000256" key="11">
    <source>
        <dbReference type="ARBA" id="ARBA00022694"/>
    </source>
</evidence>
<dbReference type="FunFam" id="3.40.1280.10:FF:000001">
    <property type="entry name" value="tRNA (guanine-N(1)-)-methyltransferase"/>
    <property type="match status" value="1"/>
</dbReference>
<keyword evidence="20" id="KW-1185">Reference proteome</keyword>
<evidence type="ECO:0000256" key="16">
    <source>
        <dbReference type="RuleBase" id="RU003464"/>
    </source>
</evidence>
<dbReference type="EMBL" id="CP017634">
    <property type="protein sequence ID" value="ATW28425.1"/>
    <property type="molecule type" value="Genomic_DNA"/>
</dbReference>
<accession>A0A3G1L1S6</accession>
<reference evidence="19 20" key="1">
    <citation type="submission" date="2016-10" db="EMBL/GenBank/DDBJ databases">
        <title>Complete Genome Sequence of Peptococcaceae strain DCMF.</title>
        <authorList>
            <person name="Edwards R.J."/>
            <person name="Holland S.I."/>
            <person name="Deshpande N.P."/>
            <person name="Wong Y.K."/>
            <person name="Ertan H."/>
            <person name="Manefield M."/>
            <person name="Russell T.L."/>
            <person name="Lee M.J."/>
        </authorList>
    </citation>
    <scope>NUCLEOTIDE SEQUENCE [LARGE SCALE GENOMIC DNA]</scope>
    <source>
        <strain evidence="19 20">DCMF</strain>
    </source>
</reference>
<dbReference type="Gene3D" id="1.10.1270.20">
    <property type="entry name" value="tRNA(m1g37)methyltransferase, domain 2"/>
    <property type="match status" value="1"/>
</dbReference>
<dbReference type="InterPro" id="IPR019230">
    <property type="entry name" value="RNA_MeTrfase_C_dom"/>
</dbReference>
<evidence type="ECO:0000313" key="19">
    <source>
        <dbReference type="EMBL" id="ATW28425.1"/>
    </source>
</evidence>
<sequence length="422" mass="47459">MFAPLQESIIKRAGEKGIVDIRITDIRDFAFNKHRIVDDVVYGGGAGMVMKPEPIFEAVKQVKSTADGSPRIILTSPQGKPFTQKKAFELSQEAHLVFICGHYEGIDERIRELCVTDELSVGDFVLTGGELPSMIMVDAVVRLLPGVLGDDASAHEESFSDGLLEYPQYTRPPEFEGRKVPEVLMGGNHEQIRLWRRKQSLLKTWTNRPDLLAKAPLDEEDLKFLGEIRQGAEQGYRLFTALVHYPVYNKKKEVVNTSFTNLDLHDIARASATFGVEKYFLVQPVQAQHDLINTLISHWVEGYGARYNPDRKQALTKIALANSVQDVKEMIENEYGMAPKVISTAAKAYPKTASYLELRETMARQGGNYLLLFGTGWGLETSLIESSDYILKPIYGPGEYNHLSVRSAVSIILDRLHGEKWW</sequence>
<feature type="binding site" evidence="15">
    <location>
        <position position="101"/>
    </location>
    <ligand>
        <name>S-adenosyl-L-methionine</name>
        <dbReference type="ChEBI" id="CHEBI:59789"/>
    </ligand>
</feature>
<dbReference type="KEGG" id="fwa:DCMF_07160"/>
<evidence type="ECO:0000256" key="12">
    <source>
        <dbReference type="ARBA" id="ARBA00029736"/>
    </source>
</evidence>
<comment type="subunit">
    <text evidence="4 15 16">Homodimer.</text>
</comment>
<evidence type="ECO:0000256" key="7">
    <source>
        <dbReference type="ARBA" id="ARBA00022490"/>
    </source>
</evidence>
<dbReference type="GO" id="GO:0052906">
    <property type="term" value="F:tRNA (guanine(37)-N1)-methyltransferase activity"/>
    <property type="evidence" value="ECO:0007669"/>
    <property type="project" value="UniProtKB-UniRule"/>
</dbReference>
<proteinExistence type="inferred from homology"/>
<comment type="function">
    <text evidence="1 15 16">Specifically methylates guanosine-37 in various tRNAs.</text>
</comment>
<evidence type="ECO:0000256" key="8">
    <source>
        <dbReference type="ARBA" id="ARBA00022603"/>
    </source>
</evidence>
<evidence type="ECO:0000256" key="10">
    <source>
        <dbReference type="ARBA" id="ARBA00022691"/>
    </source>
</evidence>
<dbReference type="InterPro" id="IPR016009">
    <property type="entry name" value="tRNA_MeTrfase_TRMD/TRM10"/>
</dbReference>
<evidence type="ECO:0000256" key="2">
    <source>
        <dbReference type="ARBA" id="ARBA00004496"/>
    </source>
</evidence>
<dbReference type="Proteomes" id="UP000323521">
    <property type="component" value="Chromosome"/>
</dbReference>
<dbReference type="AlphaFoldDB" id="A0A3G1L1S6"/>
<evidence type="ECO:0000256" key="9">
    <source>
        <dbReference type="ARBA" id="ARBA00022679"/>
    </source>
</evidence>
<evidence type="ECO:0000259" key="18">
    <source>
        <dbReference type="Pfam" id="PF09936"/>
    </source>
</evidence>
<dbReference type="SUPFAM" id="SSF75217">
    <property type="entry name" value="alpha/beta knot"/>
    <property type="match status" value="1"/>
</dbReference>
<dbReference type="PANTHER" id="PTHR46417">
    <property type="entry name" value="TRNA (GUANINE-N(1)-)-METHYLTRANSFERASE"/>
    <property type="match status" value="1"/>
</dbReference>
<feature type="domain" description="tRNA methyltransferase TRMD/TRM10-type" evidence="17">
    <location>
        <begin position="3"/>
        <end position="213"/>
    </location>
</feature>
<organism evidence="19 20">
    <name type="scientific">Formimonas warabiya</name>
    <dbReference type="NCBI Taxonomy" id="1761012"/>
    <lineage>
        <taxon>Bacteria</taxon>
        <taxon>Bacillati</taxon>
        <taxon>Bacillota</taxon>
        <taxon>Clostridia</taxon>
        <taxon>Eubacteriales</taxon>
        <taxon>Peptococcaceae</taxon>
        <taxon>Candidatus Formimonas</taxon>
    </lineage>
</organism>
<evidence type="ECO:0000256" key="15">
    <source>
        <dbReference type="HAMAP-Rule" id="MF_00605"/>
    </source>
</evidence>
<evidence type="ECO:0000256" key="13">
    <source>
        <dbReference type="ARBA" id="ARBA00033392"/>
    </source>
</evidence>
<comment type="subcellular location">
    <subcellularLocation>
        <location evidence="2 15 16">Cytoplasm</location>
    </subcellularLocation>
</comment>
<feature type="binding site" evidence="15">
    <location>
        <begin position="121"/>
        <end position="126"/>
    </location>
    <ligand>
        <name>S-adenosyl-L-methionine</name>
        <dbReference type="ChEBI" id="CHEBI:59789"/>
    </ligand>
</feature>
<feature type="domain" description="tRNA (guanine-N(1)-)-methyltransferase C-terminal" evidence="18">
    <location>
        <begin position="238"/>
        <end position="417"/>
    </location>
</feature>
<dbReference type="NCBIfam" id="TIGR00088">
    <property type="entry name" value="trmD"/>
    <property type="match status" value="1"/>
</dbReference>
<dbReference type="InterPro" id="IPR029028">
    <property type="entry name" value="Alpha/beta_knot_MTases"/>
</dbReference>
<evidence type="ECO:0000256" key="14">
    <source>
        <dbReference type="ARBA" id="ARBA00047783"/>
    </source>
</evidence>
<dbReference type="GO" id="GO:0005829">
    <property type="term" value="C:cytosol"/>
    <property type="evidence" value="ECO:0007669"/>
    <property type="project" value="TreeGrafter"/>
</dbReference>
<dbReference type="CDD" id="cd18080">
    <property type="entry name" value="TrmD-like"/>
    <property type="match status" value="1"/>
</dbReference>
<comment type="similarity">
    <text evidence="3 15 16">Belongs to the RNA methyltransferase TrmD family.</text>
</comment>
<dbReference type="PANTHER" id="PTHR46417:SF1">
    <property type="entry name" value="TRNA (GUANINE-N(1)-)-METHYLTRANSFERASE"/>
    <property type="match status" value="1"/>
</dbReference>
<evidence type="ECO:0000256" key="4">
    <source>
        <dbReference type="ARBA" id="ARBA00011738"/>
    </source>
</evidence>
<dbReference type="InterPro" id="IPR029026">
    <property type="entry name" value="tRNA_m1G_MTases_N"/>
</dbReference>
<gene>
    <name evidence="15" type="primary">trmD</name>
    <name evidence="19" type="ORF">DCMF_07160</name>
</gene>
<protein>
    <recommendedName>
        <fullName evidence="6 15">tRNA (guanine-N(1)-)-methyltransferase</fullName>
        <ecNumber evidence="5 15">2.1.1.228</ecNumber>
    </recommendedName>
    <alternativeName>
        <fullName evidence="12 15">M1G-methyltransferase</fullName>
    </alternativeName>
    <alternativeName>
        <fullName evidence="13 15">tRNA [GM37] methyltransferase</fullName>
    </alternativeName>
</protein>
<keyword evidence="11 15" id="KW-0819">tRNA processing</keyword>
<evidence type="ECO:0000313" key="20">
    <source>
        <dbReference type="Proteomes" id="UP000323521"/>
    </source>
</evidence>
<evidence type="ECO:0000256" key="1">
    <source>
        <dbReference type="ARBA" id="ARBA00002634"/>
    </source>
</evidence>
<name>A0A3G1L1S6_FORW1</name>
<dbReference type="HAMAP" id="MF_00605">
    <property type="entry name" value="TrmD"/>
    <property type="match status" value="1"/>
</dbReference>
<dbReference type="InterPro" id="IPR002649">
    <property type="entry name" value="tRNA_m1G_MeTrfase_TrmD"/>
</dbReference>
<evidence type="ECO:0000256" key="6">
    <source>
        <dbReference type="ARBA" id="ARBA00014679"/>
    </source>
</evidence>
<keyword evidence="10 15" id="KW-0949">S-adenosyl-L-methionine</keyword>
<dbReference type="FunFam" id="1.10.1270.20:FF:000001">
    <property type="entry name" value="tRNA (guanine-N(1)-)-methyltransferase"/>
    <property type="match status" value="1"/>
</dbReference>
<evidence type="ECO:0000256" key="5">
    <source>
        <dbReference type="ARBA" id="ARBA00012807"/>
    </source>
</evidence>
<dbReference type="CDD" id="cd18085">
    <property type="entry name" value="TM1570-like"/>
    <property type="match status" value="1"/>
</dbReference>
<keyword evidence="8 15" id="KW-0489">Methyltransferase</keyword>
<dbReference type="Gene3D" id="3.40.1280.10">
    <property type="match status" value="2"/>
</dbReference>
<dbReference type="GO" id="GO:0002939">
    <property type="term" value="P:tRNA N1-guanine methylation"/>
    <property type="evidence" value="ECO:0007669"/>
    <property type="project" value="TreeGrafter"/>
</dbReference>
<dbReference type="EC" id="2.1.1.228" evidence="5 15"/>
<keyword evidence="9 15" id="KW-0808">Transferase</keyword>
<evidence type="ECO:0000256" key="3">
    <source>
        <dbReference type="ARBA" id="ARBA00007630"/>
    </source>
</evidence>
<evidence type="ECO:0000259" key="17">
    <source>
        <dbReference type="Pfam" id="PF01746"/>
    </source>
</evidence>
<comment type="catalytic activity">
    <reaction evidence="14 15 16">
        <text>guanosine(37) in tRNA + S-adenosyl-L-methionine = N(1)-methylguanosine(37) in tRNA + S-adenosyl-L-homocysteine + H(+)</text>
        <dbReference type="Rhea" id="RHEA:36899"/>
        <dbReference type="Rhea" id="RHEA-COMP:10145"/>
        <dbReference type="Rhea" id="RHEA-COMP:10147"/>
        <dbReference type="ChEBI" id="CHEBI:15378"/>
        <dbReference type="ChEBI" id="CHEBI:57856"/>
        <dbReference type="ChEBI" id="CHEBI:59789"/>
        <dbReference type="ChEBI" id="CHEBI:73542"/>
        <dbReference type="ChEBI" id="CHEBI:74269"/>
        <dbReference type="EC" id="2.1.1.228"/>
    </reaction>
</comment>
<dbReference type="Pfam" id="PF09936">
    <property type="entry name" value="Methyltrn_RNA_4"/>
    <property type="match status" value="1"/>
</dbReference>
<dbReference type="Pfam" id="PF01746">
    <property type="entry name" value="tRNA_m1G_MT"/>
    <property type="match status" value="1"/>
</dbReference>